<feature type="transmembrane region" description="Helical" evidence="1">
    <location>
        <begin position="50"/>
        <end position="68"/>
    </location>
</feature>
<keyword evidence="3" id="KW-1185">Reference proteome</keyword>
<keyword evidence="1" id="KW-0812">Transmembrane</keyword>
<evidence type="ECO:0000313" key="3">
    <source>
        <dbReference type="Proteomes" id="UP000516305"/>
    </source>
</evidence>
<name>A0A7H0VF35_9FLAO</name>
<keyword evidence="1" id="KW-0472">Membrane</keyword>
<accession>A0A7H0VF35</accession>
<keyword evidence="1" id="KW-1133">Transmembrane helix</keyword>
<feature type="transmembrane region" description="Helical" evidence="1">
    <location>
        <begin position="12"/>
        <end position="30"/>
    </location>
</feature>
<protein>
    <submittedName>
        <fullName evidence="2">Uncharacterized protein</fullName>
    </submittedName>
</protein>
<gene>
    <name evidence="2" type="ORF">H4K34_00415</name>
</gene>
<evidence type="ECO:0000256" key="1">
    <source>
        <dbReference type="SAM" id="Phobius"/>
    </source>
</evidence>
<sequence>MIKQIKQTIHPFLLLWIFAILFPLFSLSNLEDDGWTINLHDTYYVISQKEIIILHSVYLILSGGLYWLMRKRKLINGLSIFHVLACFLIPMYLMLMNRNKWDPSTHALIYKL</sequence>
<dbReference type="Proteomes" id="UP000516305">
    <property type="component" value="Chromosome"/>
</dbReference>
<dbReference type="RefSeq" id="WP_210758860.1">
    <property type="nucleotide sequence ID" value="NZ_CP060139.1"/>
</dbReference>
<evidence type="ECO:0000313" key="2">
    <source>
        <dbReference type="EMBL" id="QNR24333.1"/>
    </source>
</evidence>
<dbReference type="AlphaFoldDB" id="A0A7H0VF35"/>
<feature type="transmembrane region" description="Helical" evidence="1">
    <location>
        <begin position="75"/>
        <end position="95"/>
    </location>
</feature>
<dbReference type="EMBL" id="CP060139">
    <property type="protein sequence ID" value="QNR24333.1"/>
    <property type="molecule type" value="Genomic_DNA"/>
</dbReference>
<dbReference type="KEGG" id="chyd:H4K34_00415"/>
<organism evidence="2 3">
    <name type="scientific">Croceimicrobium hydrocarbonivorans</name>
    <dbReference type="NCBI Taxonomy" id="2761580"/>
    <lineage>
        <taxon>Bacteria</taxon>
        <taxon>Pseudomonadati</taxon>
        <taxon>Bacteroidota</taxon>
        <taxon>Flavobacteriia</taxon>
        <taxon>Flavobacteriales</taxon>
        <taxon>Owenweeksiaceae</taxon>
        <taxon>Croceimicrobium</taxon>
    </lineage>
</organism>
<reference evidence="2 3" key="1">
    <citation type="submission" date="2020-08" db="EMBL/GenBank/DDBJ databases">
        <title>Croceimicrobium hydrocarbonivorans gen. nov., sp. nov., a novel marine bacterium isolated from a bacterial consortium that degrades polyethylene terephthalate.</title>
        <authorList>
            <person name="Liu R."/>
        </authorList>
    </citation>
    <scope>NUCLEOTIDE SEQUENCE [LARGE SCALE GENOMIC DNA]</scope>
    <source>
        <strain evidence="2 3">A20-9</strain>
    </source>
</reference>
<proteinExistence type="predicted"/>